<comment type="similarity">
    <text evidence="6">Belongs to the azoreductase type 1 family.</text>
</comment>
<feature type="binding site" evidence="6">
    <location>
        <begin position="16"/>
        <end position="18"/>
    </location>
    <ligand>
        <name>FMN</name>
        <dbReference type="ChEBI" id="CHEBI:58210"/>
    </ligand>
</feature>
<evidence type="ECO:0000256" key="5">
    <source>
        <dbReference type="ARBA" id="ARBA00048542"/>
    </source>
</evidence>
<dbReference type="Gene3D" id="3.40.50.360">
    <property type="match status" value="1"/>
</dbReference>
<evidence type="ECO:0000256" key="4">
    <source>
        <dbReference type="ARBA" id="ARBA00023027"/>
    </source>
</evidence>
<keyword evidence="4 6" id="KW-0520">NAD</keyword>
<dbReference type="InterPro" id="IPR029039">
    <property type="entry name" value="Flavoprotein-like_sf"/>
</dbReference>
<dbReference type="EMBL" id="CP089983">
    <property type="protein sequence ID" value="WXB01703.1"/>
    <property type="molecule type" value="Genomic_DNA"/>
</dbReference>
<sequence>MTRLLVVETSPRGEHSISRNMTRSFVSQWRVAHPSGDVVERDLMETDLPFVTAPWLRAYFTPPEQQSPEMKDALRLSDELVRELLSADHVVIATPVYNYNIPAALKAWIDHIVRKGMTLGFDGKGLVENKKATILLASGGVYTEGSPIRDRDFAPHYLRLILGVIGITDITTIAGGGAKAVDMRQDTMESFVAKLQPEIERAAATDAECASP</sequence>
<reference evidence="8" key="1">
    <citation type="submission" date="2021-12" db="EMBL/GenBank/DDBJ databases">
        <title>Discovery of the Pendulisporaceae a myxobacterial family with distinct sporulation behavior and unique specialized metabolism.</title>
        <authorList>
            <person name="Garcia R."/>
            <person name="Popoff A."/>
            <person name="Bader C.D."/>
            <person name="Loehr J."/>
            <person name="Walesch S."/>
            <person name="Walt C."/>
            <person name="Boldt J."/>
            <person name="Bunk B."/>
            <person name="Haeckl F.J.F.P.J."/>
            <person name="Gunesch A.P."/>
            <person name="Birkelbach J."/>
            <person name="Nuebel U."/>
            <person name="Pietschmann T."/>
            <person name="Bach T."/>
            <person name="Mueller R."/>
        </authorList>
    </citation>
    <scope>NUCLEOTIDE SEQUENCE</scope>
    <source>
        <strain evidence="8">MSr11367</strain>
    </source>
</reference>
<dbReference type="PANTHER" id="PTHR43741:SF2">
    <property type="entry name" value="FMN-DEPENDENT NADH:QUINONE OXIDOREDUCTASE"/>
    <property type="match status" value="1"/>
</dbReference>
<evidence type="ECO:0000256" key="2">
    <source>
        <dbReference type="ARBA" id="ARBA00022643"/>
    </source>
</evidence>
<dbReference type="HAMAP" id="MF_01216">
    <property type="entry name" value="Azoreductase_type1"/>
    <property type="match status" value="1"/>
</dbReference>
<evidence type="ECO:0000256" key="6">
    <source>
        <dbReference type="HAMAP-Rule" id="MF_01216"/>
    </source>
</evidence>
<feature type="domain" description="Flavodoxin-like fold" evidence="7">
    <location>
        <begin position="3"/>
        <end position="195"/>
    </location>
</feature>
<dbReference type="RefSeq" id="WP_394831319.1">
    <property type="nucleotide sequence ID" value="NZ_CP089929.1"/>
</dbReference>
<evidence type="ECO:0000256" key="3">
    <source>
        <dbReference type="ARBA" id="ARBA00023002"/>
    </source>
</evidence>
<keyword evidence="2 6" id="KW-0288">FMN</keyword>
<comment type="subunit">
    <text evidence="6">Homodimer.</text>
</comment>
<dbReference type="InterPro" id="IPR050104">
    <property type="entry name" value="FMN-dep_NADH:Q_OxRdtase_AzoR1"/>
</dbReference>
<dbReference type="InterPro" id="IPR023048">
    <property type="entry name" value="NADH:quinone_OxRdtase_FMN_depd"/>
</dbReference>
<dbReference type="SUPFAM" id="SSF52218">
    <property type="entry name" value="Flavoproteins"/>
    <property type="match status" value="1"/>
</dbReference>
<comment type="function">
    <text evidence="6">Also exhibits azoreductase activity. Catalyzes the reductive cleavage of the azo bond in aromatic azo compounds to the corresponding amines.</text>
</comment>
<dbReference type="PANTHER" id="PTHR43741">
    <property type="entry name" value="FMN-DEPENDENT NADH-AZOREDUCTASE 1"/>
    <property type="match status" value="1"/>
</dbReference>
<dbReference type="EC" id="1.7.1.17" evidence="6"/>
<gene>
    <name evidence="6" type="primary">azoR</name>
    <name evidence="8" type="ORF">LVJ94_32895</name>
</gene>
<comment type="catalytic activity">
    <reaction evidence="6">
        <text>2 a quinone + NADH + H(+) = 2 a 1,4-benzosemiquinone + NAD(+)</text>
        <dbReference type="Rhea" id="RHEA:65952"/>
        <dbReference type="ChEBI" id="CHEBI:15378"/>
        <dbReference type="ChEBI" id="CHEBI:57540"/>
        <dbReference type="ChEBI" id="CHEBI:57945"/>
        <dbReference type="ChEBI" id="CHEBI:132124"/>
        <dbReference type="ChEBI" id="CHEBI:134225"/>
    </reaction>
</comment>
<comment type="cofactor">
    <cofactor evidence="6">
        <name>FMN</name>
        <dbReference type="ChEBI" id="CHEBI:58210"/>
    </cofactor>
    <text evidence="6">Binds 1 FMN per subunit.</text>
</comment>
<keyword evidence="3 6" id="KW-0560">Oxidoreductase</keyword>
<dbReference type="InterPro" id="IPR003680">
    <property type="entry name" value="Flavodoxin_fold"/>
</dbReference>
<protein>
    <recommendedName>
        <fullName evidence="6">FMN dependent NADH:quinone oxidoreductase</fullName>
        <ecNumber evidence="6">1.6.5.-</ecNumber>
    </recommendedName>
    <alternativeName>
        <fullName evidence="6">Azo-dye reductase</fullName>
    </alternativeName>
    <alternativeName>
        <fullName evidence="6">FMN-dependent NADH-azo compound oxidoreductase</fullName>
    </alternativeName>
    <alternativeName>
        <fullName evidence="6">FMN-dependent NADH-azoreductase</fullName>
        <ecNumber evidence="6">1.7.1.17</ecNumber>
    </alternativeName>
</protein>
<evidence type="ECO:0000256" key="1">
    <source>
        <dbReference type="ARBA" id="ARBA00022630"/>
    </source>
</evidence>
<comment type="catalytic activity">
    <reaction evidence="5">
        <text>N,N-dimethyl-1,4-phenylenediamine + anthranilate + 2 NAD(+) = 2-(4-dimethylaminophenyl)diazenylbenzoate + 2 NADH + 2 H(+)</text>
        <dbReference type="Rhea" id="RHEA:55872"/>
        <dbReference type="ChEBI" id="CHEBI:15378"/>
        <dbReference type="ChEBI" id="CHEBI:15783"/>
        <dbReference type="ChEBI" id="CHEBI:16567"/>
        <dbReference type="ChEBI" id="CHEBI:57540"/>
        <dbReference type="ChEBI" id="CHEBI:57945"/>
        <dbReference type="ChEBI" id="CHEBI:71579"/>
        <dbReference type="EC" id="1.7.1.17"/>
    </reaction>
    <physiologicalReaction direction="right-to-left" evidence="5">
        <dbReference type="Rhea" id="RHEA:55874"/>
    </physiologicalReaction>
</comment>
<evidence type="ECO:0000259" key="7">
    <source>
        <dbReference type="Pfam" id="PF02525"/>
    </source>
</evidence>
<dbReference type="Proteomes" id="UP001374803">
    <property type="component" value="Chromosome"/>
</dbReference>
<proteinExistence type="inferred from homology"/>
<comment type="function">
    <text evidence="6">Quinone reductase that provides resistance to thiol-specific stress caused by electrophilic quinones.</text>
</comment>
<feature type="binding site" evidence="6">
    <location>
        <position position="10"/>
    </location>
    <ligand>
        <name>FMN</name>
        <dbReference type="ChEBI" id="CHEBI:58210"/>
    </ligand>
</feature>
<keyword evidence="9" id="KW-1185">Reference proteome</keyword>
<dbReference type="Pfam" id="PF02525">
    <property type="entry name" value="Flavodoxin_2"/>
    <property type="match status" value="1"/>
</dbReference>
<organism evidence="8 9">
    <name type="scientific">Pendulispora rubella</name>
    <dbReference type="NCBI Taxonomy" id="2741070"/>
    <lineage>
        <taxon>Bacteria</taxon>
        <taxon>Pseudomonadati</taxon>
        <taxon>Myxococcota</taxon>
        <taxon>Myxococcia</taxon>
        <taxon>Myxococcales</taxon>
        <taxon>Sorangiineae</taxon>
        <taxon>Pendulisporaceae</taxon>
        <taxon>Pendulispora</taxon>
    </lineage>
</organism>
<comment type="caution">
    <text evidence="6">Lacks conserved residue(s) required for the propagation of feature annotation.</text>
</comment>
<evidence type="ECO:0000313" key="9">
    <source>
        <dbReference type="Proteomes" id="UP001374803"/>
    </source>
</evidence>
<dbReference type="EC" id="1.6.5.-" evidence="6"/>
<keyword evidence="1 6" id="KW-0285">Flavoprotein</keyword>
<accession>A0ABZ2KSR1</accession>
<evidence type="ECO:0000313" key="8">
    <source>
        <dbReference type="EMBL" id="WXB01703.1"/>
    </source>
</evidence>
<name>A0ABZ2KSR1_9BACT</name>